<protein>
    <submittedName>
        <fullName evidence="1">Uncharacterized protein</fullName>
    </submittedName>
</protein>
<dbReference type="Ensembl" id="ENSCINT00000032811.1">
    <property type="protein sequence ID" value="ENSCINP00000030160.1"/>
    <property type="gene ID" value="ENSCING00000021314.1"/>
</dbReference>
<proteinExistence type="predicted"/>
<dbReference type="InParanoid" id="H2XKH8"/>
<dbReference type="Proteomes" id="UP000008144">
    <property type="component" value="Unassembled WGS sequence"/>
</dbReference>
<name>H2XKH8_CIOIN</name>
<reference evidence="2" key="1">
    <citation type="journal article" date="2002" name="Science">
        <title>The draft genome of Ciona intestinalis: insights into chordate and vertebrate origins.</title>
        <authorList>
            <person name="Dehal P."/>
            <person name="Satou Y."/>
            <person name="Campbell R.K."/>
            <person name="Chapman J."/>
            <person name="Degnan B."/>
            <person name="De Tomaso A."/>
            <person name="Davidson B."/>
            <person name="Di Gregorio A."/>
            <person name="Gelpke M."/>
            <person name="Goodstein D.M."/>
            <person name="Harafuji N."/>
            <person name="Hastings K.E."/>
            <person name="Ho I."/>
            <person name="Hotta K."/>
            <person name="Huang W."/>
            <person name="Kawashima T."/>
            <person name="Lemaire P."/>
            <person name="Martinez D."/>
            <person name="Meinertzhagen I.A."/>
            <person name="Necula S."/>
            <person name="Nonaka M."/>
            <person name="Putnam N."/>
            <person name="Rash S."/>
            <person name="Saiga H."/>
            <person name="Satake M."/>
            <person name="Terry A."/>
            <person name="Yamada L."/>
            <person name="Wang H.G."/>
            <person name="Awazu S."/>
            <person name="Azumi K."/>
            <person name="Boore J."/>
            <person name="Branno M."/>
            <person name="Chin-Bow S."/>
            <person name="DeSantis R."/>
            <person name="Doyle S."/>
            <person name="Francino P."/>
            <person name="Keys D.N."/>
            <person name="Haga S."/>
            <person name="Hayashi H."/>
            <person name="Hino K."/>
            <person name="Imai K.S."/>
            <person name="Inaba K."/>
            <person name="Kano S."/>
            <person name="Kobayashi K."/>
            <person name="Kobayashi M."/>
            <person name="Lee B.I."/>
            <person name="Makabe K.W."/>
            <person name="Manohar C."/>
            <person name="Matassi G."/>
            <person name="Medina M."/>
            <person name="Mochizuki Y."/>
            <person name="Mount S."/>
            <person name="Morishita T."/>
            <person name="Miura S."/>
            <person name="Nakayama A."/>
            <person name="Nishizaka S."/>
            <person name="Nomoto H."/>
            <person name="Ohta F."/>
            <person name="Oishi K."/>
            <person name="Rigoutsos I."/>
            <person name="Sano M."/>
            <person name="Sasaki A."/>
            <person name="Sasakura Y."/>
            <person name="Shoguchi E."/>
            <person name="Shin-i T."/>
            <person name="Spagnuolo A."/>
            <person name="Stainier D."/>
            <person name="Suzuki M.M."/>
            <person name="Tassy O."/>
            <person name="Takatori N."/>
            <person name="Tokuoka M."/>
            <person name="Yagi K."/>
            <person name="Yoshizaki F."/>
            <person name="Wada S."/>
            <person name="Zhang C."/>
            <person name="Hyatt P.D."/>
            <person name="Larimer F."/>
            <person name="Detter C."/>
            <person name="Doggett N."/>
            <person name="Glavina T."/>
            <person name="Hawkins T."/>
            <person name="Richardson P."/>
            <person name="Lucas S."/>
            <person name="Kohara Y."/>
            <person name="Levine M."/>
            <person name="Satoh N."/>
            <person name="Rokhsar D.S."/>
        </authorList>
    </citation>
    <scope>NUCLEOTIDE SEQUENCE [LARGE SCALE GENOMIC DNA]</scope>
</reference>
<sequence>MELKIRDEAQLQQCFQNNNILYYCGVRWDPFEGHKSISCWCF</sequence>
<dbReference type="AlphaFoldDB" id="H2XKH8"/>
<reference evidence="1" key="3">
    <citation type="submission" date="2025-09" db="UniProtKB">
        <authorList>
            <consortium name="Ensembl"/>
        </authorList>
    </citation>
    <scope>IDENTIFICATION</scope>
</reference>
<organism evidence="1 2">
    <name type="scientific">Ciona intestinalis</name>
    <name type="common">Transparent sea squirt</name>
    <name type="synonym">Ascidia intestinalis</name>
    <dbReference type="NCBI Taxonomy" id="7719"/>
    <lineage>
        <taxon>Eukaryota</taxon>
        <taxon>Metazoa</taxon>
        <taxon>Chordata</taxon>
        <taxon>Tunicata</taxon>
        <taxon>Ascidiacea</taxon>
        <taxon>Phlebobranchia</taxon>
        <taxon>Cionidae</taxon>
        <taxon>Ciona</taxon>
    </lineage>
</organism>
<dbReference type="HOGENOM" id="CLU_3260264_0_0_1"/>
<evidence type="ECO:0000313" key="2">
    <source>
        <dbReference type="Proteomes" id="UP000008144"/>
    </source>
</evidence>
<evidence type="ECO:0000313" key="1">
    <source>
        <dbReference type="Ensembl" id="ENSCINP00000030160.1"/>
    </source>
</evidence>
<reference evidence="1" key="2">
    <citation type="submission" date="2025-08" db="UniProtKB">
        <authorList>
            <consortium name="Ensembl"/>
        </authorList>
    </citation>
    <scope>IDENTIFICATION</scope>
</reference>
<keyword evidence="2" id="KW-1185">Reference proteome</keyword>
<accession>H2XKH8</accession>